<sequence>MINLHEYVKSQYESGVYSNYGEQTKQQINDYDLGCQQARQDFINHKRRHYPDVLLRLLNVVVHGKLTEVAVFVQGYYDQMYILRHR</sequence>
<evidence type="ECO:0000313" key="2">
    <source>
        <dbReference type="Proteomes" id="UP001556617"/>
    </source>
</evidence>
<gene>
    <name evidence="1" type="ORF">AB3K24_00450</name>
</gene>
<comment type="caution">
    <text evidence="1">The sequence shown here is derived from an EMBL/GenBank/DDBJ whole genome shotgun (WGS) entry which is preliminary data.</text>
</comment>
<protein>
    <submittedName>
        <fullName evidence="1">Uncharacterized protein</fullName>
    </submittedName>
</protein>
<dbReference type="Proteomes" id="UP001556617">
    <property type="component" value="Unassembled WGS sequence"/>
</dbReference>
<accession>A0ABV3S052</accession>
<name>A0ABV3S052_9LACO</name>
<organism evidence="1 2">
    <name type="scientific">Leuconostoc aquikimchii</name>
    <dbReference type="NCBI Taxonomy" id="3236804"/>
    <lineage>
        <taxon>Bacteria</taxon>
        <taxon>Bacillati</taxon>
        <taxon>Bacillota</taxon>
        <taxon>Bacilli</taxon>
        <taxon>Lactobacillales</taxon>
        <taxon>Lactobacillaceae</taxon>
        <taxon>Leuconostoc</taxon>
    </lineage>
</organism>
<keyword evidence="2" id="KW-1185">Reference proteome</keyword>
<dbReference type="EMBL" id="JBFPER010000001">
    <property type="protein sequence ID" value="MEX0379833.1"/>
    <property type="molecule type" value="Genomic_DNA"/>
</dbReference>
<proteinExistence type="predicted"/>
<dbReference type="RefSeq" id="WP_367973136.1">
    <property type="nucleotide sequence ID" value="NZ_JBFPEQ010000001.1"/>
</dbReference>
<evidence type="ECO:0000313" key="1">
    <source>
        <dbReference type="EMBL" id="MEX0379833.1"/>
    </source>
</evidence>
<reference evidence="1 2" key="1">
    <citation type="submission" date="2024-07" db="EMBL/GenBank/DDBJ databases">
        <authorList>
            <person name="Yun M."/>
        </authorList>
    </citation>
    <scope>NUCLEOTIDE SEQUENCE [LARGE SCALE GENOMIC DNA]</scope>
    <source>
        <strain evidence="1 2">MS01</strain>
    </source>
</reference>